<dbReference type="PATRIC" id="fig|1454004.3.peg.774"/>
<reference evidence="1" key="1">
    <citation type="submission" date="2014-02" db="EMBL/GenBank/DDBJ databases">
        <title>Expanding our view of genomic diversity in Candidatus Accumulibacter clades.</title>
        <authorList>
            <person name="Skennerton C.T."/>
            <person name="Barr J.J."/>
            <person name="Slater F.R."/>
            <person name="Bond P.L."/>
            <person name="Tyson G.W."/>
        </authorList>
    </citation>
    <scope>NUCLEOTIDE SEQUENCE [LARGE SCALE GENOMIC DNA]</scope>
</reference>
<dbReference type="AlphaFoldDB" id="A0A011QNF2"/>
<sequence length="91" mass="9728">MRTQQFSAEGIGRGGDQALKLEAAVALYRGETDEAQDELTQDSQVVSGMIGESLHLVVGKSHIHTTPMHVNALIHALGVRRQAADIRAPLG</sequence>
<accession>A0A011QNF2</accession>
<dbReference type="EMBL" id="JEMY01000005">
    <property type="protein sequence ID" value="EXI90555.1"/>
    <property type="molecule type" value="Genomic_DNA"/>
</dbReference>
<comment type="caution">
    <text evidence="1">The sequence shown here is derived from an EMBL/GenBank/DDBJ whole genome shotgun (WGS) entry which is preliminary data.</text>
</comment>
<dbReference type="Proteomes" id="UP000022141">
    <property type="component" value="Unassembled WGS sequence"/>
</dbReference>
<evidence type="ECO:0000313" key="2">
    <source>
        <dbReference type="Proteomes" id="UP000022141"/>
    </source>
</evidence>
<name>A0A011QNF2_ACCRE</name>
<gene>
    <name evidence="1" type="ORF">AW11_00749</name>
</gene>
<protein>
    <submittedName>
        <fullName evidence="1">Uncharacterized protein</fullName>
    </submittedName>
</protein>
<evidence type="ECO:0000313" key="1">
    <source>
        <dbReference type="EMBL" id="EXI90555.1"/>
    </source>
</evidence>
<keyword evidence="2" id="KW-1185">Reference proteome</keyword>
<organism evidence="1 2">
    <name type="scientific">Accumulibacter regalis</name>
    <dbReference type="NCBI Taxonomy" id="522306"/>
    <lineage>
        <taxon>Bacteria</taxon>
        <taxon>Pseudomonadati</taxon>
        <taxon>Pseudomonadota</taxon>
        <taxon>Betaproteobacteria</taxon>
        <taxon>Candidatus Accumulibacter</taxon>
    </lineage>
</organism>
<proteinExistence type="predicted"/>